<dbReference type="SMART" id="SM00222">
    <property type="entry name" value="Sec7"/>
    <property type="match status" value="1"/>
</dbReference>
<dbReference type="PANTHER" id="PTHR10663">
    <property type="entry name" value="GUANYL-NUCLEOTIDE EXCHANGE FACTOR"/>
    <property type="match status" value="1"/>
</dbReference>
<dbReference type="CDD" id="cd06530">
    <property type="entry name" value="S26_SPase_I"/>
    <property type="match status" value="1"/>
</dbReference>
<dbReference type="Gene3D" id="3.40.50.10330">
    <property type="entry name" value="Probable inorganic polyphosphate/atp-NAD kinase, domain 1"/>
    <property type="match status" value="1"/>
</dbReference>
<dbReference type="GO" id="GO:0032012">
    <property type="term" value="P:regulation of ARF protein signal transduction"/>
    <property type="evidence" value="ECO:0007669"/>
    <property type="project" value="InterPro"/>
</dbReference>
<dbReference type="SUPFAM" id="SSF48425">
    <property type="entry name" value="Sec7 domain"/>
    <property type="match status" value="1"/>
</dbReference>
<dbReference type="FunFam" id="1.10.1000.11:FF:000007">
    <property type="entry name" value="Golgi-specific brefeldin A-resistance guanine nucleotide exchange factor 1"/>
    <property type="match status" value="1"/>
</dbReference>
<dbReference type="GO" id="GO:0005794">
    <property type="term" value="C:Golgi apparatus"/>
    <property type="evidence" value="ECO:0007669"/>
    <property type="project" value="UniProtKB-SubCell"/>
</dbReference>
<dbReference type="PROSITE" id="PS50190">
    <property type="entry name" value="SEC7"/>
    <property type="match status" value="1"/>
</dbReference>
<evidence type="ECO:0000259" key="7">
    <source>
        <dbReference type="PROSITE" id="PS50190"/>
    </source>
</evidence>
<protein>
    <recommendedName>
        <fullName evidence="10">SEC7 domain-containing protein</fullName>
    </recommendedName>
</protein>
<feature type="region of interest" description="Disordered" evidence="5">
    <location>
        <begin position="366"/>
        <end position="410"/>
    </location>
</feature>
<dbReference type="GO" id="GO:0016197">
    <property type="term" value="P:endosomal transport"/>
    <property type="evidence" value="ECO:0007669"/>
    <property type="project" value="UniProtKB-ARBA"/>
</dbReference>
<organism evidence="8 9">
    <name type="scientific">Steinernema hermaphroditum</name>
    <dbReference type="NCBI Taxonomy" id="289476"/>
    <lineage>
        <taxon>Eukaryota</taxon>
        <taxon>Metazoa</taxon>
        <taxon>Ecdysozoa</taxon>
        <taxon>Nematoda</taxon>
        <taxon>Chromadorea</taxon>
        <taxon>Rhabditida</taxon>
        <taxon>Tylenchina</taxon>
        <taxon>Panagrolaimomorpha</taxon>
        <taxon>Strongyloidoidea</taxon>
        <taxon>Steinernematidae</taxon>
        <taxon>Steinernema</taxon>
    </lineage>
</organism>
<name>A0AA39IDU8_9BILA</name>
<dbReference type="EMBL" id="JAUCMV010000002">
    <property type="protein sequence ID" value="KAK0421393.1"/>
    <property type="molecule type" value="Genomic_DNA"/>
</dbReference>
<evidence type="ECO:0000313" key="9">
    <source>
        <dbReference type="Proteomes" id="UP001175271"/>
    </source>
</evidence>
<dbReference type="InterPro" id="IPR016024">
    <property type="entry name" value="ARM-type_fold"/>
</dbReference>
<accession>A0AA39IDU8</accession>
<dbReference type="Gene3D" id="1.10.1000.11">
    <property type="entry name" value="Arf Nucleotide-binding Site Opener,domain 2"/>
    <property type="match status" value="1"/>
</dbReference>
<dbReference type="InterPro" id="IPR056604">
    <property type="entry name" value="GBF1-like_TPR"/>
</dbReference>
<feature type="compositionally biased region" description="Basic and acidic residues" evidence="5">
    <location>
        <begin position="870"/>
        <end position="879"/>
    </location>
</feature>
<feature type="region of interest" description="Disordered" evidence="5">
    <location>
        <begin position="2359"/>
        <end position="2390"/>
    </location>
</feature>
<dbReference type="Pfam" id="PF12783">
    <property type="entry name" value="Sec7-like_HUS"/>
    <property type="match status" value="1"/>
</dbReference>
<evidence type="ECO:0000313" key="8">
    <source>
        <dbReference type="EMBL" id="KAK0421393.1"/>
    </source>
</evidence>
<dbReference type="PANTHER" id="PTHR10663:SF388">
    <property type="entry name" value="GOLGI-SPECIFIC BREFELDIN A-RESISTANCE GUANINE NUCLEOTIDE EXCHANGE FACTOR 1"/>
    <property type="match status" value="1"/>
</dbReference>
<evidence type="ECO:0000256" key="2">
    <source>
        <dbReference type="ARBA" id="ARBA00004399"/>
    </source>
</evidence>
<proteinExistence type="predicted"/>
<dbReference type="InterPro" id="IPR016064">
    <property type="entry name" value="NAD/diacylglycerol_kinase_sf"/>
</dbReference>
<feature type="domain" description="SEC7" evidence="7">
    <location>
        <begin position="1253"/>
        <end position="1443"/>
    </location>
</feature>
<evidence type="ECO:0008006" key="10">
    <source>
        <dbReference type="Google" id="ProtNLM"/>
    </source>
</evidence>
<evidence type="ECO:0000256" key="3">
    <source>
        <dbReference type="ARBA" id="ARBA00022448"/>
    </source>
</evidence>
<dbReference type="SUPFAM" id="SSF51306">
    <property type="entry name" value="LexA/Signal peptidase"/>
    <property type="match status" value="1"/>
</dbReference>
<feature type="compositionally biased region" description="Low complexity" evidence="5">
    <location>
        <begin position="2499"/>
        <end position="2514"/>
    </location>
</feature>
<dbReference type="InterPro" id="IPR035999">
    <property type="entry name" value="Sec7_dom_sf"/>
</dbReference>
<dbReference type="GO" id="GO:0006465">
    <property type="term" value="P:signal peptide processing"/>
    <property type="evidence" value="ECO:0007669"/>
    <property type="project" value="InterPro"/>
</dbReference>
<gene>
    <name evidence="8" type="ORF">QR680_015210</name>
</gene>
<feature type="compositionally biased region" description="Low complexity" evidence="5">
    <location>
        <begin position="2326"/>
        <end position="2347"/>
    </location>
</feature>
<reference evidence="8" key="1">
    <citation type="submission" date="2023-06" db="EMBL/GenBank/DDBJ databases">
        <title>Genomic analysis of the entomopathogenic nematode Steinernema hermaphroditum.</title>
        <authorList>
            <person name="Schwarz E.M."/>
            <person name="Heppert J.K."/>
            <person name="Baniya A."/>
            <person name="Schwartz H.T."/>
            <person name="Tan C.-H."/>
            <person name="Antoshechkin I."/>
            <person name="Sternberg P.W."/>
            <person name="Goodrich-Blair H."/>
            <person name="Dillman A.R."/>
        </authorList>
    </citation>
    <scope>NUCLEOTIDE SEQUENCE</scope>
    <source>
        <strain evidence="8">PS9179</strain>
        <tissue evidence="8">Whole animal</tissue>
    </source>
</reference>
<dbReference type="PROSITE" id="PS50146">
    <property type="entry name" value="DAGK"/>
    <property type="match status" value="1"/>
</dbReference>
<evidence type="ECO:0000256" key="1">
    <source>
        <dbReference type="ARBA" id="ARBA00004222"/>
    </source>
</evidence>
<dbReference type="InterPro" id="IPR000904">
    <property type="entry name" value="Sec7_dom"/>
</dbReference>
<evidence type="ECO:0000256" key="4">
    <source>
        <dbReference type="ARBA" id="ARBA00023034"/>
    </source>
</evidence>
<dbReference type="Pfam" id="PF01369">
    <property type="entry name" value="Sec7"/>
    <property type="match status" value="1"/>
</dbReference>
<dbReference type="SUPFAM" id="SSF111331">
    <property type="entry name" value="NAD kinase/diacylglycerol kinase-like"/>
    <property type="match status" value="1"/>
</dbReference>
<keyword evidence="4" id="KW-0333">Golgi apparatus</keyword>
<comment type="subcellular location">
    <subcellularLocation>
        <location evidence="2">Endoplasmic reticulum-Golgi intermediate compartment</location>
    </subcellularLocation>
    <subcellularLocation>
        <location evidence="1">Golgi apparatus</location>
        <location evidence="1">cis-Golgi network</location>
    </subcellularLocation>
</comment>
<dbReference type="InterPro" id="IPR001206">
    <property type="entry name" value="Diacylglycerol_kinase_cat_dom"/>
</dbReference>
<feature type="region of interest" description="Disordered" evidence="5">
    <location>
        <begin position="862"/>
        <end position="888"/>
    </location>
</feature>
<dbReference type="Pfam" id="PF00781">
    <property type="entry name" value="DAGK_cat"/>
    <property type="match status" value="1"/>
</dbReference>
<feature type="domain" description="DAGKc" evidence="6">
    <location>
        <begin position="197"/>
        <end position="344"/>
    </location>
</feature>
<dbReference type="GO" id="GO:0005085">
    <property type="term" value="F:guanyl-nucleotide exchange factor activity"/>
    <property type="evidence" value="ECO:0007669"/>
    <property type="project" value="InterPro"/>
</dbReference>
<feature type="region of interest" description="Disordered" evidence="5">
    <location>
        <begin position="2311"/>
        <end position="2347"/>
    </location>
</feature>
<dbReference type="InterPro" id="IPR023394">
    <property type="entry name" value="Sec7_C_sf"/>
</dbReference>
<keyword evidence="3" id="KW-0813">Transport</keyword>
<dbReference type="Pfam" id="PF10502">
    <property type="entry name" value="Peptidase_S26"/>
    <property type="match status" value="2"/>
</dbReference>
<feature type="region of interest" description="Disordered" evidence="5">
    <location>
        <begin position="928"/>
        <end position="978"/>
    </location>
</feature>
<comment type="caution">
    <text evidence="8">The sequence shown here is derived from an EMBL/GenBank/DDBJ whole genome shotgun (WGS) entry which is preliminary data.</text>
</comment>
<feature type="region of interest" description="Disordered" evidence="5">
    <location>
        <begin position="2499"/>
        <end position="2561"/>
    </location>
</feature>
<dbReference type="GO" id="GO:0010256">
    <property type="term" value="P:endomembrane system organization"/>
    <property type="evidence" value="ECO:0007669"/>
    <property type="project" value="UniProtKB-ARBA"/>
</dbReference>
<dbReference type="InterPro" id="IPR036286">
    <property type="entry name" value="LexA/Signal_pep-like_sf"/>
</dbReference>
<sequence>MTVTKSTFWRTVRRCVYVYCGIEVIGTHVGELLYCTGVSMHPTILHGDLVIAERLSVKLGNVHRGDIVGVLSPTDGSLICKRLTHKQLDRIYDCELLPKGRVPRGHSFVQGDNTMSSTDSRIFGPVPDGLVEMATIVTKVGNAGKTLWRHKKKTVAAGVALFYLGDWLNQLRRESHIRALYAKEALKFGQFPISAENTPRRVTVLVNRDANERHVNDKFTKNALPLLHLAGIQVDIIKVESPDQMRSIASVIDNTETDAVFIVGGDGTLAEFLTGMFAERKPELISTIVPIGLFPGGNDNRSLQLLIPNLFQRKDDVRLQCESAMALIENSTHVVHPFKCSISSTLPPTPEVPSAVVPSLAIETSETTETIPTDDPNENAETSDAIANESVEDTKDNEEKPKRRPEEHQEGTVVFALSDVSAGWFRHIEQRKHKLWYWFGWKRKFAYFWEMLKRSPVPLEAEITYEEFCTGCRQCRPAVIQEKPKWRWWHMFTGTPKYANLNVRKNYSNVVNENCGRQHTDKIVASDLIIANVQTDQNVSETSRLELIANDGEATGRFDVICDGWKRCRESATSLSTDPDFYSKKLTASKIDLFVKSLPSFIPKLAIAGDWRTLEDYSNRKVHIEATDKIVQLFVPRQLRMMVNGIYVVQNECSACVALLRKAHKGWAQHQPSMDDHDPLLRNFTDLRDVLNSVNDLSEMNPDTFLSPFLEVVKAEHTNGPVTAQAMVSVGKFIDFGLVDLHPMKTANAVESIAQAVVLTKFVGSTDTGNDESVLLTILLTLRTLMLSPAGRQLSNESVCDVMQTCFRIAFAYENSVSEVLRKMAESTLADITKLLFTRLPTFTEDIRHPYIRKLIMKATNTKRRKRRSKTSEEAKEPDPEIIQPPDAIRCEQVCSPDEQVLCQPTAAAAEPERKEEAQEQTPLIELSVESAPEEQTEQENQSVKDGEIDEGDLPDNESSSSSDAEITSIPKQRVNGRGVKFSTEYDAGALNRTATPSGSTRSTTHMPYGLPCVREVLRFLSSLANPLDRQNNESMTLIGLNLLTVAMEAGADFLHGYSVLLPLVKNELCRSLIQNLDSEKLPVFAAASRVCFLLFEALRTNLKFQLEGYFLKLQSIITSDQTKVSYEHKEMALESLVHLWRIPGLVSELYLNYDCDLYCTNLFEDLTKLLMEHAFPVVGLRSTNILSLDALLTVVDTIDTNCLSRGEQFVAPQVESTDAGKVAFQMAAQQAQTRTVRPNRMPVSESIPSMADVIERKKKKRVISEATEKFNQSPKSGIEFLKERGILKAPLDPANVATWLRSNPRLDKRSIADYICSRKNAEVLKHFVKSFPFENTRLDVSLRMFLETFRLPGEAAEIQMVMQHFSDHWYEANNQPFNHVDAAFTLAYAVIMLNTDQHNKQVRRNQQPMTIDCFKRNLSGTNGGSDFDPEMLEQIYHAIKTDEIVMPAEQTGLVRENYLWKVLLRRGETLEGEFLHAPVGWNDHDLFGIIWGSVTAALSYVFEKSERENILMKALNGFRKCAAIAAYYGMSDVFDNLVICLCKFSTLMSGAENSDHMVNELHRATSMNDTSLLSMADGVAIAFGDNTKAQMATKALFEQVHLHGDILRDGWKNVLECLLHLFHVKLLPSSLTEVEDFVDSKKWVSISRDHSKNVIHNKSDSGLLSWFGLGGSSSDTKESRKPTAEQEELIKNARSVIAECKPEQLIKDAKYLTSSALTELMNSVCAASSAVRGTSAAKQTKKLTEQEEDSIIFYLELMISVAVENKDRLTVIWPVVHRHLQWLMKDFGQNPLIVERAVVGLLRLAGRVLYHLKDKDEDDIADNVLQSLSMLLSLKPPAWFMFSRQIAYGLHDLLQANAANVHQSKHWALIFVLMDAAGAAAYADDQVDASSSAPQSRLVQSDAEQVDQAVFVEDRGYTSDNPALLQKPDLHQHVSASLSSIRSTSNEWIQVDHDQLSASLTQDSFADSGAQPPKVFERGTIVLVPNISRHDPAAFLRVGDTMGFLVMAHITPENFESCVKCLRSLIEASLDGGKYAAGPFSDDAHNQLKSIVTGFSEKKATKTAKIKRPELSVGNEEASQAAEDEEELQKKKFNDSYKLMSLKLLDLCCTMYMKAAPLYKSWNTGASPNDMWNNCWKPLLQGLARLTSDCRRQIRPAALSYLTRALLIPELEEMDSTCWESFFADVVFPMLTKLLENFSPMDILGKEETRFRAIQLVSKTLLNHLTPLARLEKFETLWFHLIDLLERFLHLERSDMLSDAVPESLKNMILVLDRTDTFSTIPDLRTKTMEKLKAFLPGLIEELDRLEHVEPKESQKPSTATCQAQPPTVSQVSPPQPQPVVAHDASDAATALEATTAPEAAVASVTETPEATVSSESVESPASSSSYSIPEIAPQVPDVTHSLEPAYQDIPASVDFVPQEAAQPEQLYSQYHQPSTESDPAITQQMSYQQQQQYAQQYAAYQQYLQQQQQYYQQYPEAYQQQQQKQYAAYYSQYGSPQQSYVQPQPQQQAPQQNYVTNPTFTLVPSPTSAFSAPTKTTATNPIYSEQDPVYTPQQPQTPW</sequence>
<dbReference type="CDD" id="cd00171">
    <property type="entry name" value="Sec7"/>
    <property type="match status" value="1"/>
</dbReference>
<dbReference type="InterPro" id="IPR017438">
    <property type="entry name" value="ATP-NAD_kinase_N"/>
</dbReference>
<dbReference type="Gene3D" id="1.10.220.20">
    <property type="match status" value="1"/>
</dbReference>
<dbReference type="SUPFAM" id="SSF48371">
    <property type="entry name" value="ARM repeat"/>
    <property type="match status" value="1"/>
</dbReference>
<dbReference type="GO" id="GO:0016301">
    <property type="term" value="F:kinase activity"/>
    <property type="evidence" value="ECO:0007669"/>
    <property type="project" value="InterPro"/>
</dbReference>
<feature type="compositionally biased region" description="Polar residues" evidence="5">
    <location>
        <begin position="2515"/>
        <end position="2545"/>
    </location>
</feature>
<feature type="compositionally biased region" description="Basic and acidic residues" evidence="5">
    <location>
        <begin position="392"/>
        <end position="410"/>
    </location>
</feature>
<dbReference type="Proteomes" id="UP001175271">
    <property type="component" value="Unassembled WGS sequence"/>
</dbReference>
<dbReference type="GO" id="GO:0005793">
    <property type="term" value="C:endoplasmic reticulum-Golgi intermediate compartment"/>
    <property type="evidence" value="ECO:0007669"/>
    <property type="project" value="UniProtKB-SubCell"/>
</dbReference>
<dbReference type="GO" id="GO:0004252">
    <property type="term" value="F:serine-type endopeptidase activity"/>
    <property type="evidence" value="ECO:0007669"/>
    <property type="project" value="InterPro"/>
</dbReference>
<evidence type="ECO:0000259" key="6">
    <source>
        <dbReference type="PROSITE" id="PS50146"/>
    </source>
</evidence>
<dbReference type="Pfam" id="PF23325">
    <property type="entry name" value="TPR_28"/>
    <property type="match status" value="1"/>
</dbReference>
<keyword evidence="9" id="KW-1185">Reference proteome</keyword>
<dbReference type="InterPro" id="IPR019533">
    <property type="entry name" value="Peptidase_S26"/>
</dbReference>
<dbReference type="InterPro" id="IPR032691">
    <property type="entry name" value="Mon2/Sec7/BIG1-like_HUS"/>
</dbReference>
<evidence type="ECO:0000256" key="5">
    <source>
        <dbReference type="SAM" id="MobiDB-lite"/>
    </source>
</evidence>
<dbReference type="Gene3D" id="2.10.109.10">
    <property type="entry name" value="Umud Fragment, subunit A"/>
    <property type="match status" value="1"/>
</dbReference>